<dbReference type="EMBL" id="JBHTCQ010000002">
    <property type="protein sequence ID" value="MFC7405785.1"/>
    <property type="molecule type" value="Genomic_DNA"/>
</dbReference>
<dbReference type="InterPro" id="IPR050490">
    <property type="entry name" value="Bact_solute-bd_prot1"/>
</dbReference>
<dbReference type="Gene3D" id="3.40.190.10">
    <property type="entry name" value="Periplasmic binding protein-like II"/>
    <property type="match status" value="1"/>
</dbReference>
<sequence length="431" mass="45733">MKTTTRTLAVLTGSLAAASMLAACSTGPTDGGEDGAITLTFANADPAETWARVIEAYESEHPDVQIEQLNIPYEQYTSTINQRLAGGSSGIDLVVVDAGGAARDWDNRGFLADISDLRDEATDAAVSPDIVSSREVDGRLLALAPWTSSQFLYYNTDVLEAAGVEPPPADPTAPWTYEQLQDAARAVADAGAAQYPLLFDQWDTYYQLQMLGESAGGGSGIDENGDVDLTNDGWQHALTWYRSLFEEGLSPRGVTNDRNGALFQTGEAGFILSGPWGVSVANEGDISYGVAPAPYFEGGEPATSTDSWAVGVTASSQYPDAAKEFLRFITIDPEGNATSAEVAGITPTNAEAYAQYADSVEASAEGAADTFGEIMQHQLENTSVHRPNVIGYSVFEPAAGQAFSDIRNGADPAERAAQAEDEIEAQIERLR</sequence>
<dbReference type="PANTHER" id="PTHR43649">
    <property type="entry name" value="ARABINOSE-BINDING PROTEIN-RELATED"/>
    <property type="match status" value="1"/>
</dbReference>
<name>A0ABW2Q8F4_9MICO</name>
<evidence type="ECO:0000313" key="2">
    <source>
        <dbReference type="EMBL" id="MFC7405785.1"/>
    </source>
</evidence>
<feature type="chain" id="PRO_5045968236" evidence="1">
    <location>
        <begin position="23"/>
        <end position="431"/>
    </location>
</feature>
<comment type="caution">
    <text evidence="2">The sequence shown here is derived from an EMBL/GenBank/DDBJ whole genome shotgun (WGS) entry which is preliminary data.</text>
</comment>
<accession>A0ABW2Q8F4</accession>
<dbReference type="InterPro" id="IPR006059">
    <property type="entry name" value="SBP"/>
</dbReference>
<reference evidence="3" key="1">
    <citation type="journal article" date="2019" name="Int. J. Syst. Evol. Microbiol.">
        <title>The Global Catalogue of Microorganisms (GCM) 10K type strain sequencing project: providing services to taxonomists for standard genome sequencing and annotation.</title>
        <authorList>
            <consortium name="The Broad Institute Genomics Platform"/>
            <consortium name="The Broad Institute Genome Sequencing Center for Infectious Disease"/>
            <person name="Wu L."/>
            <person name="Ma J."/>
        </authorList>
    </citation>
    <scope>NUCLEOTIDE SEQUENCE [LARGE SCALE GENOMIC DNA]</scope>
    <source>
        <strain evidence="3">JCM 1490</strain>
    </source>
</reference>
<dbReference type="CDD" id="cd13585">
    <property type="entry name" value="PBP2_TMBP_like"/>
    <property type="match status" value="1"/>
</dbReference>
<evidence type="ECO:0000313" key="3">
    <source>
        <dbReference type="Proteomes" id="UP001596455"/>
    </source>
</evidence>
<dbReference type="PANTHER" id="PTHR43649:SF12">
    <property type="entry name" value="DIACETYLCHITOBIOSE BINDING PROTEIN DASA"/>
    <property type="match status" value="1"/>
</dbReference>
<evidence type="ECO:0000256" key="1">
    <source>
        <dbReference type="SAM" id="SignalP"/>
    </source>
</evidence>
<keyword evidence="3" id="KW-1185">Reference proteome</keyword>
<dbReference type="RefSeq" id="WP_382394537.1">
    <property type="nucleotide sequence ID" value="NZ_JBHTCQ010000002.1"/>
</dbReference>
<dbReference type="Proteomes" id="UP001596455">
    <property type="component" value="Unassembled WGS sequence"/>
</dbReference>
<protein>
    <submittedName>
        <fullName evidence="2">ABC transporter substrate-binding protein</fullName>
    </submittedName>
</protein>
<gene>
    <name evidence="2" type="ORF">ACFQQL_11745</name>
</gene>
<dbReference type="PROSITE" id="PS51257">
    <property type="entry name" value="PROKAR_LIPOPROTEIN"/>
    <property type="match status" value="1"/>
</dbReference>
<organism evidence="2 3">
    <name type="scientific">Georgenia alba</name>
    <dbReference type="NCBI Taxonomy" id="2233858"/>
    <lineage>
        <taxon>Bacteria</taxon>
        <taxon>Bacillati</taxon>
        <taxon>Actinomycetota</taxon>
        <taxon>Actinomycetes</taxon>
        <taxon>Micrococcales</taxon>
        <taxon>Bogoriellaceae</taxon>
        <taxon>Georgenia</taxon>
    </lineage>
</organism>
<proteinExistence type="predicted"/>
<dbReference type="SUPFAM" id="SSF53850">
    <property type="entry name" value="Periplasmic binding protein-like II"/>
    <property type="match status" value="1"/>
</dbReference>
<dbReference type="Pfam" id="PF01547">
    <property type="entry name" value="SBP_bac_1"/>
    <property type="match status" value="1"/>
</dbReference>
<feature type="signal peptide" evidence="1">
    <location>
        <begin position="1"/>
        <end position="22"/>
    </location>
</feature>
<keyword evidence="1" id="KW-0732">Signal</keyword>